<feature type="compositionally biased region" description="Low complexity" evidence="1">
    <location>
        <begin position="234"/>
        <end position="249"/>
    </location>
</feature>
<feature type="region of interest" description="Disordered" evidence="1">
    <location>
        <begin position="744"/>
        <end position="820"/>
    </location>
</feature>
<feature type="compositionally biased region" description="Low complexity" evidence="1">
    <location>
        <begin position="744"/>
        <end position="753"/>
    </location>
</feature>
<sequence>MSASPINTVKRYLCVKRLSVNDGFTNKSVKIPRAEGRFFMGELRNRQATPLVLLDEDGNCWELLCTCTGAQYALTRIGAFCEAHGARPGCYFIFYADHEHIVRLAVRQQLPEDVQAAVAAARAAAMAFRCVPQRTAQPEPQPQQPDANMSTSASPAPASQPVVDDPVALDEMPLSIVSGPCSAPAAGVEKVAAVAAASPAVDKVAGPEPAKPMPLQDRSNIPAGVPLTDATGVGAKPKPAGGKSNPAAPGTGGAGAKQTVHAAAADKENDVHALAGSGNVQPTSTPCPVVSTGGLKAPAPAASRNPLQRSPSPRSTTPPPPPQTPPSQQLPRSPPCQPSPSPATRLRLRFEARLRSQAGKLHPLSVRTGPDSPLPSPPVYSGGGSYGAAWPAALPGAYQLPAVAYVSGSLLPPSWGATGGSGNPAVGLRPGCFFSPETHCQPSAPYPSTTATDHQVGGSSCAAGGAAHRQQCATQGVYAAEAATAQQPLQVQQQLCEDWRQQLQCDELLDWDVGRSSAQPAFPRYREQPPSPPQPAGCYPSSGPTATPKLNMGLLRQLLLLQGGPMAQRAFSGPMEACNQTLGQLLGISAARELAARSGTDVLLGQAGEAPQTFEGYPRPSRAPVAQPSDSDGDADTCMDVNGAAPAAMPEQGHEAQQGGGKEGSAMPKSRLSIERDARGLPVDPPHCKRPRAAASRHLMASKSLTAHDLLTDRVELCVTPPASALLTSLLSLRGRQETCGEAAVAGAGERGAPLGERGGDETPQPQAQASSRAAPANQQPSGAADNDCNNSGASASTMTNASQQKQQQSQQQYQQQPVGTRAANVSVDVLVESGARYEGALVLRGASGSTCGGAQGSEWELQGLRPYLIRRQAGLGDVLILGVEETDQRASSCLRLTAQLHQRQIAA</sequence>
<proteinExistence type="predicted"/>
<feature type="region of interest" description="Disordered" evidence="1">
    <location>
        <begin position="520"/>
        <end position="545"/>
    </location>
</feature>
<feature type="compositionally biased region" description="Pro residues" evidence="1">
    <location>
        <begin position="316"/>
        <end position="325"/>
    </location>
</feature>
<evidence type="ECO:0000313" key="2">
    <source>
        <dbReference type="EMBL" id="GLC61936.1"/>
    </source>
</evidence>
<dbReference type="Proteomes" id="UP001165080">
    <property type="component" value="Unassembled WGS sequence"/>
</dbReference>
<feature type="region of interest" description="Disordered" evidence="1">
    <location>
        <begin position="203"/>
        <end position="262"/>
    </location>
</feature>
<feature type="region of interest" description="Disordered" evidence="1">
    <location>
        <begin position="444"/>
        <end position="463"/>
    </location>
</feature>
<reference evidence="2 3" key="1">
    <citation type="journal article" date="2023" name="Commun. Biol.">
        <title>Reorganization of the ancestral sex-determining regions during the evolution of trioecy in Pleodorina starrii.</title>
        <authorList>
            <person name="Takahashi K."/>
            <person name="Suzuki S."/>
            <person name="Kawai-Toyooka H."/>
            <person name="Yamamoto K."/>
            <person name="Hamaji T."/>
            <person name="Ootsuki R."/>
            <person name="Yamaguchi H."/>
            <person name="Kawachi M."/>
            <person name="Higashiyama T."/>
            <person name="Nozaki H."/>
        </authorList>
    </citation>
    <scope>NUCLEOTIDE SEQUENCE [LARGE SCALE GENOMIC DNA]</scope>
    <source>
        <strain evidence="2 3">NIES-4479</strain>
    </source>
</reference>
<evidence type="ECO:0000256" key="1">
    <source>
        <dbReference type="SAM" id="MobiDB-lite"/>
    </source>
</evidence>
<feature type="compositionally biased region" description="Pro residues" evidence="1">
    <location>
        <begin position="332"/>
        <end position="341"/>
    </location>
</feature>
<feature type="region of interest" description="Disordered" evidence="1">
    <location>
        <begin position="610"/>
        <end position="669"/>
    </location>
</feature>
<feature type="region of interest" description="Disordered" evidence="1">
    <location>
        <begin position="357"/>
        <end position="377"/>
    </location>
</feature>
<feature type="compositionally biased region" description="Low complexity" evidence="1">
    <location>
        <begin position="764"/>
        <end position="782"/>
    </location>
</feature>
<keyword evidence="3" id="KW-1185">Reference proteome</keyword>
<feature type="compositionally biased region" description="Low complexity" evidence="1">
    <location>
        <begin position="804"/>
        <end position="817"/>
    </location>
</feature>
<dbReference type="EMBL" id="BRXU01000055">
    <property type="protein sequence ID" value="GLC61936.1"/>
    <property type="molecule type" value="Genomic_DNA"/>
</dbReference>
<accession>A0A9W6FAQ7</accession>
<name>A0A9W6FAQ7_9CHLO</name>
<dbReference type="OrthoDB" id="543009at2759"/>
<comment type="caution">
    <text evidence="2">The sequence shown here is derived from an EMBL/GenBank/DDBJ whole genome shotgun (WGS) entry which is preliminary data.</text>
</comment>
<feature type="compositionally biased region" description="Polar residues" evidence="1">
    <location>
        <begin position="444"/>
        <end position="453"/>
    </location>
</feature>
<feature type="region of interest" description="Disordered" evidence="1">
    <location>
        <begin position="274"/>
        <end position="343"/>
    </location>
</feature>
<evidence type="ECO:0000313" key="3">
    <source>
        <dbReference type="Proteomes" id="UP001165080"/>
    </source>
</evidence>
<feature type="compositionally biased region" description="Polar residues" evidence="1">
    <location>
        <begin position="788"/>
        <end position="803"/>
    </location>
</feature>
<feature type="region of interest" description="Disordered" evidence="1">
    <location>
        <begin position="134"/>
        <end position="163"/>
    </location>
</feature>
<organism evidence="2 3">
    <name type="scientific">Pleodorina starrii</name>
    <dbReference type="NCBI Taxonomy" id="330485"/>
    <lineage>
        <taxon>Eukaryota</taxon>
        <taxon>Viridiplantae</taxon>
        <taxon>Chlorophyta</taxon>
        <taxon>core chlorophytes</taxon>
        <taxon>Chlorophyceae</taxon>
        <taxon>CS clade</taxon>
        <taxon>Chlamydomonadales</taxon>
        <taxon>Volvocaceae</taxon>
        <taxon>Pleodorina</taxon>
    </lineage>
</organism>
<feature type="compositionally biased region" description="Low complexity" evidence="1">
    <location>
        <begin position="306"/>
        <end position="315"/>
    </location>
</feature>
<protein>
    <submittedName>
        <fullName evidence="2">Uncharacterized protein</fullName>
    </submittedName>
</protein>
<gene>
    <name evidence="2" type="primary">PLEST011457</name>
    <name evidence="2" type="ORF">PLESTB_001821300</name>
</gene>
<dbReference type="AlphaFoldDB" id="A0A9W6FAQ7"/>
<feature type="compositionally biased region" description="Low complexity" evidence="1">
    <location>
        <begin position="152"/>
        <end position="161"/>
    </location>
</feature>